<dbReference type="Proteomes" id="UP000215914">
    <property type="component" value="Chromosome 12"/>
</dbReference>
<reference evidence="4" key="3">
    <citation type="submission" date="2020-06" db="EMBL/GenBank/DDBJ databases">
        <title>Helianthus annuus Genome sequencing and assembly Release 2.</title>
        <authorList>
            <person name="Gouzy J."/>
            <person name="Langlade N."/>
            <person name="Munos S."/>
        </authorList>
    </citation>
    <scope>NUCLEOTIDE SEQUENCE</scope>
    <source>
        <tissue evidence="4">Leaves</tissue>
    </source>
</reference>
<gene>
    <name evidence="5" type="ORF">HannXRQ_Chr12g0360231</name>
    <name evidence="4" type="ORF">HanXRQr2_Chr12g0528591</name>
</gene>
<organism evidence="5 6">
    <name type="scientific">Helianthus annuus</name>
    <name type="common">Common sunflower</name>
    <dbReference type="NCBI Taxonomy" id="4232"/>
    <lineage>
        <taxon>Eukaryota</taxon>
        <taxon>Viridiplantae</taxon>
        <taxon>Streptophyta</taxon>
        <taxon>Embryophyta</taxon>
        <taxon>Tracheophyta</taxon>
        <taxon>Spermatophyta</taxon>
        <taxon>Magnoliopsida</taxon>
        <taxon>eudicotyledons</taxon>
        <taxon>Gunneridae</taxon>
        <taxon>Pentapetalae</taxon>
        <taxon>asterids</taxon>
        <taxon>campanulids</taxon>
        <taxon>Asterales</taxon>
        <taxon>Asteraceae</taxon>
        <taxon>Asteroideae</taxon>
        <taxon>Heliantheae alliance</taxon>
        <taxon>Heliantheae</taxon>
        <taxon>Helianthus</taxon>
    </lineage>
</organism>
<dbReference type="EMBL" id="MNCJ02000327">
    <property type="protein sequence ID" value="KAF5776830.1"/>
    <property type="molecule type" value="Genomic_DNA"/>
</dbReference>
<dbReference type="PANTHER" id="PTHR33077">
    <property type="entry name" value="PROTEIN TIFY 4A-RELATED-RELATED"/>
    <property type="match status" value="1"/>
</dbReference>
<dbReference type="AlphaFoldDB" id="A0A251SZX2"/>
<dbReference type="EMBL" id="CM007901">
    <property type="protein sequence ID" value="OTG04254.1"/>
    <property type="molecule type" value="Genomic_DNA"/>
</dbReference>
<keyword evidence="2" id="KW-1184">Jasmonic acid signaling pathway</keyword>
<evidence type="ECO:0000256" key="1">
    <source>
        <dbReference type="ARBA" id="ARBA00008614"/>
    </source>
</evidence>
<reference evidence="4 6" key="1">
    <citation type="journal article" date="2017" name="Nature">
        <title>The sunflower genome provides insights into oil metabolism, flowering and Asterid evolution.</title>
        <authorList>
            <person name="Badouin H."/>
            <person name="Gouzy J."/>
            <person name="Grassa C.J."/>
            <person name="Murat F."/>
            <person name="Staton S.E."/>
            <person name="Cottret L."/>
            <person name="Lelandais-Briere C."/>
            <person name="Owens G.L."/>
            <person name="Carrere S."/>
            <person name="Mayjonade B."/>
            <person name="Legrand L."/>
            <person name="Gill N."/>
            <person name="Kane N.C."/>
            <person name="Bowers J.E."/>
            <person name="Hubner S."/>
            <person name="Bellec A."/>
            <person name="Berard A."/>
            <person name="Berges H."/>
            <person name="Blanchet N."/>
            <person name="Boniface M.C."/>
            <person name="Brunel D."/>
            <person name="Catrice O."/>
            <person name="Chaidir N."/>
            <person name="Claudel C."/>
            <person name="Donnadieu C."/>
            <person name="Faraut T."/>
            <person name="Fievet G."/>
            <person name="Helmstetter N."/>
            <person name="King M."/>
            <person name="Knapp S.J."/>
            <person name="Lai Z."/>
            <person name="Le Paslier M.C."/>
            <person name="Lippi Y."/>
            <person name="Lorenzon L."/>
            <person name="Mandel J.R."/>
            <person name="Marage G."/>
            <person name="Marchand G."/>
            <person name="Marquand E."/>
            <person name="Bret-Mestries E."/>
            <person name="Morien E."/>
            <person name="Nambeesan S."/>
            <person name="Nguyen T."/>
            <person name="Pegot-Espagnet P."/>
            <person name="Pouilly N."/>
            <person name="Raftis F."/>
            <person name="Sallet E."/>
            <person name="Schiex T."/>
            <person name="Thomas J."/>
            <person name="Vandecasteele C."/>
            <person name="Vares D."/>
            <person name="Vear F."/>
            <person name="Vautrin S."/>
            <person name="Crespi M."/>
            <person name="Mangin B."/>
            <person name="Burke J.M."/>
            <person name="Salse J."/>
            <person name="Munos S."/>
            <person name="Vincourt P."/>
            <person name="Rieseberg L.H."/>
            <person name="Langlade N.B."/>
        </authorList>
    </citation>
    <scope>NUCLEOTIDE SEQUENCE [LARGE SCALE GENOMIC DNA]</scope>
    <source>
        <strain evidence="6">cv. SF193</strain>
        <tissue evidence="4">Leaves</tissue>
    </source>
</reference>
<dbReference type="SMART" id="SM00979">
    <property type="entry name" value="TIFY"/>
    <property type="match status" value="1"/>
</dbReference>
<dbReference type="Pfam" id="PF06200">
    <property type="entry name" value="tify"/>
    <property type="match status" value="1"/>
</dbReference>
<dbReference type="InterPro" id="IPR040390">
    <property type="entry name" value="TIFY/JAZ"/>
</dbReference>
<comment type="domain">
    <text evidence="2">The jas domain is required for interaction with COI1.</text>
</comment>
<sequence>MPLVNPCSVFRKPQNSLSKKVKQLVSSASNPVVKEFVQSSKFDSHQLPATTSEHLVPLTFPSDLPRICLSQGYTHIHFGAIKLALTFRINTTSPVTETNKTTVDLLSKIESPVQMSEKTEKSINHLPQYVTVDSLPDDSSNKAVSGEVVELKEAKTAQMTIIYRGQVLVFDSISADKARDMMLAAAASSSSFDNQIQNRIPLASTSNSASEGFGPRYRMLPGLQINGSDLPIARRSSLHKFLSKRRDRANERAPYRLPNRLMAAPSSNHKFDLNL</sequence>
<evidence type="ECO:0000256" key="2">
    <source>
        <dbReference type="RuleBase" id="RU369065"/>
    </source>
</evidence>
<dbReference type="GO" id="GO:2000022">
    <property type="term" value="P:regulation of jasmonic acid mediated signaling pathway"/>
    <property type="evidence" value="ECO:0000318"/>
    <property type="project" value="GO_Central"/>
</dbReference>
<dbReference type="InterPro" id="IPR010399">
    <property type="entry name" value="Tify_dom"/>
</dbReference>
<dbReference type="GO" id="GO:0031347">
    <property type="term" value="P:regulation of defense response"/>
    <property type="evidence" value="ECO:0000318"/>
    <property type="project" value="GO_Central"/>
</dbReference>
<proteinExistence type="inferred from homology"/>
<dbReference type="InterPro" id="IPR018467">
    <property type="entry name" value="CCT_CS"/>
</dbReference>
<dbReference type="PROSITE" id="PS51320">
    <property type="entry name" value="TIFY"/>
    <property type="match status" value="1"/>
</dbReference>
<protein>
    <recommendedName>
        <fullName evidence="2">Protein TIFY</fullName>
    </recommendedName>
    <alternativeName>
        <fullName evidence="2">Jasmonate ZIM domain-containing protein</fullName>
    </alternativeName>
</protein>
<evidence type="ECO:0000313" key="5">
    <source>
        <dbReference type="EMBL" id="OTG04254.1"/>
    </source>
</evidence>
<evidence type="ECO:0000313" key="4">
    <source>
        <dbReference type="EMBL" id="KAF5776830.1"/>
    </source>
</evidence>
<accession>A0A251SZX2</accession>
<dbReference type="GO" id="GO:0005634">
    <property type="term" value="C:nucleus"/>
    <property type="evidence" value="ECO:0000318"/>
    <property type="project" value="GO_Central"/>
</dbReference>
<reference evidence="5" key="2">
    <citation type="submission" date="2017-02" db="EMBL/GenBank/DDBJ databases">
        <title>Sunflower complete genome.</title>
        <authorList>
            <person name="Langlade N."/>
            <person name="Munos S."/>
        </authorList>
    </citation>
    <scope>NUCLEOTIDE SEQUENCE [LARGE SCALE GENOMIC DNA]</scope>
    <source>
        <tissue evidence="5">Leaves</tissue>
    </source>
</reference>
<dbReference type="GO" id="GO:0009611">
    <property type="term" value="P:response to wounding"/>
    <property type="evidence" value="ECO:0000318"/>
    <property type="project" value="GO_Central"/>
</dbReference>
<comment type="subcellular location">
    <subcellularLocation>
        <location evidence="2">Nucleus</location>
    </subcellularLocation>
</comment>
<comment type="similarity">
    <text evidence="1 2">Belongs to the TIFY/JAZ family.</text>
</comment>
<keyword evidence="2" id="KW-0539">Nucleus</keyword>
<comment type="function">
    <text evidence="2">Repressor of jasmonate responses.</text>
</comment>
<dbReference type="STRING" id="4232.A0A251SZX2"/>
<evidence type="ECO:0000313" key="6">
    <source>
        <dbReference type="Proteomes" id="UP000215914"/>
    </source>
</evidence>
<dbReference type="Gramene" id="mRNA:HanXRQr2_Chr12g0528591">
    <property type="protein sequence ID" value="CDS:HanXRQr2_Chr12g0528591.1"/>
    <property type="gene ID" value="HanXRQr2_Chr12g0528591"/>
</dbReference>
<dbReference type="PANTHER" id="PTHR33077:SF66">
    <property type="entry name" value="PROTEIN TIFY"/>
    <property type="match status" value="1"/>
</dbReference>
<dbReference type="Pfam" id="PF09425">
    <property type="entry name" value="Jas_motif"/>
    <property type="match status" value="1"/>
</dbReference>
<evidence type="ECO:0000259" key="3">
    <source>
        <dbReference type="PROSITE" id="PS51320"/>
    </source>
</evidence>
<keyword evidence="6" id="KW-1185">Reference proteome</keyword>
<dbReference type="InParanoid" id="A0A251SZX2"/>
<name>A0A251SZX2_HELAN</name>
<feature type="domain" description="Tify" evidence="3">
    <location>
        <begin position="152"/>
        <end position="187"/>
    </location>
</feature>